<dbReference type="InterPro" id="IPR024395">
    <property type="entry name" value="CLASP_N_dom"/>
</dbReference>
<keyword evidence="9" id="KW-1185">Reference proteome</keyword>
<dbReference type="OMA" id="PETEHTW"/>
<dbReference type="RefSeq" id="XP_016290777.1">
    <property type="nucleotide sequence ID" value="XM_016438310.1"/>
</dbReference>
<dbReference type="GO" id="GO:0005876">
    <property type="term" value="C:spindle microtubule"/>
    <property type="evidence" value="ECO:0007669"/>
    <property type="project" value="TreeGrafter"/>
</dbReference>
<feature type="region of interest" description="Disordered" evidence="6">
    <location>
        <begin position="1084"/>
        <end position="1193"/>
    </location>
</feature>
<feature type="region of interest" description="Disordered" evidence="6">
    <location>
        <begin position="635"/>
        <end position="661"/>
    </location>
</feature>
<accession>V5ES74</accession>
<evidence type="ECO:0000259" key="7">
    <source>
        <dbReference type="Pfam" id="PF12348"/>
    </source>
</evidence>
<dbReference type="GO" id="GO:0005815">
    <property type="term" value="C:microtubule organizing center"/>
    <property type="evidence" value="ECO:0007669"/>
    <property type="project" value="TreeGrafter"/>
</dbReference>
<dbReference type="InterPro" id="IPR011989">
    <property type="entry name" value="ARM-like"/>
</dbReference>
<dbReference type="HOGENOM" id="CLU_008444_0_0_1"/>
<feature type="region of interest" description="Disordered" evidence="6">
    <location>
        <begin position="356"/>
        <end position="383"/>
    </location>
</feature>
<dbReference type="GO" id="GO:1990023">
    <property type="term" value="C:mitotic spindle midzone"/>
    <property type="evidence" value="ECO:0007669"/>
    <property type="project" value="TreeGrafter"/>
</dbReference>
<dbReference type="Gene3D" id="1.25.10.10">
    <property type="entry name" value="Leucine-rich Repeat Variant"/>
    <property type="match status" value="1"/>
</dbReference>
<keyword evidence="4" id="KW-0493">Microtubule</keyword>
<feature type="compositionally biased region" description="Basic and acidic residues" evidence="6">
    <location>
        <begin position="467"/>
        <end position="507"/>
    </location>
</feature>
<dbReference type="GeneID" id="27421003"/>
<feature type="region of interest" description="Disordered" evidence="6">
    <location>
        <begin position="460"/>
        <end position="597"/>
    </location>
</feature>
<keyword evidence="5" id="KW-0131">Cell cycle</keyword>
<dbReference type="PANTHER" id="PTHR21567:SF60">
    <property type="entry name" value="CLASP N-TERMINAL DOMAIN-CONTAINING PROTEIN"/>
    <property type="match status" value="1"/>
</dbReference>
<dbReference type="AlphaFoldDB" id="V5ES74"/>
<feature type="compositionally biased region" description="Low complexity" evidence="6">
    <location>
        <begin position="1091"/>
        <end position="1111"/>
    </location>
</feature>
<dbReference type="Proteomes" id="UP000019377">
    <property type="component" value="Unassembled WGS sequence"/>
</dbReference>
<dbReference type="InterPro" id="IPR016024">
    <property type="entry name" value="ARM-type_fold"/>
</dbReference>
<feature type="compositionally biased region" description="Polar residues" evidence="6">
    <location>
        <begin position="1112"/>
        <end position="1145"/>
    </location>
</feature>
<evidence type="ECO:0000313" key="9">
    <source>
        <dbReference type="Proteomes" id="UP000019377"/>
    </source>
</evidence>
<dbReference type="GO" id="GO:0005881">
    <property type="term" value="C:cytoplasmic microtubule"/>
    <property type="evidence" value="ECO:0007669"/>
    <property type="project" value="TreeGrafter"/>
</dbReference>
<keyword evidence="5" id="KW-0498">Mitosis</keyword>
<evidence type="ECO:0000256" key="5">
    <source>
        <dbReference type="ARBA" id="ARBA00022776"/>
    </source>
</evidence>
<dbReference type="GO" id="GO:0008017">
    <property type="term" value="F:microtubule binding"/>
    <property type="evidence" value="ECO:0007669"/>
    <property type="project" value="TreeGrafter"/>
</dbReference>
<comment type="subcellular location">
    <subcellularLocation>
        <location evidence="1">Cytoplasm</location>
        <location evidence="1">Cytoskeleton</location>
        <location evidence="1">Spindle</location>
    </subcellularLocation>
</comment>
<dbReference type="GO" id="GO:0090307">
    <property type="term" value="P:mitotic spindle assembly"/>
    <property type="evidence" value="ECO:0007669"/>
    <property type="project" value="TreeGrafter"/>
</dbReference>
<feature type="compositionally biased region" description="Acidic residues" evidence="6">
    <location>
        <begin position="1177"/>
        <end position="1191"/>
    </location>
</feature>
<feature type="domain" description="CLASP N-terminal" evidence="7">
    <location>
        <begin position="23"/>
        <end position="240"/>
    </location>
</feature>
<protein>
    <recommendedName>
        <fullName evidence="7">CLASP N-terminal domain-containing protein</fullName>
    </recommendedName>
</protein>
<evidence type="ECO:0000256" key="1">
    <source>
        <dbReference type="ARBA" id="ARBA00004186"/>
    </source>
</evidence>
<feature type="region of interest" description="Disordered" evidence="6">
    <location>
        <begin position="701"/>
        <end position="758"/>
    </location>
</feature>
<organism evidence="8 9">
    <name type="scientific">Kalmanozyma brasiliensis (strain GHG001)</name>
    <name type="common">Yeast</name>
    <name type="synonym">Pseudozyma brasiliensis</name>
    <dbReference type="NCBI Taxonomy" id="1365824"/>
    <lineage>
        <taxon>Eukaryota</taxon>
        <taxon>Fungi</taxon>
        <taxon>Dikarya</taxon>
        <taxon>Basidiomycota</taxon>
        <taxon>Ustilaginomycotina</taxon>
        <taxon>Ustilaginomycetes</taxon>
        <taxon>Ustilaginales</taxon>
        <taxon>Ustilaginaceae</taxon>
        <taxon>Kalmanozyma</taxon>
    </lineage>
</organism>
<dbReference type="SUPFAM" id="SSF48371">
    <property type="entry name" value="ARM repeat"/>
    <property type="match status" value="1"/>
</dbReference>
<gene>
    <name evidence="8" type="ORF">PSEUBRA_SCAF4g04929</name>
</gene>
<keyword evidence="3" id="KW-0132">Cell division</keyword>
<sequence length="1240" mass="131602">MPLPSKALSADAKISIASVSDLHSHFDDLYDDLHAPETEHTWQKIERALLHIQAITRGGAPKYNEFVALLKEAAGPINNALLSERTKLSGTAGDLLNSIAPRMAERFEPLVPVFVPTLLLICARTNKVAVKRAEKSLHFVIKHCAPPSVVSYLREAIKDKGQGLRAVAAGTLVLVLEHTEKDRLTRRVADIEACIKSGATDSNPEVRQTTKRLFELYVSIWPERVEQFTKPMTPTIRRYLSLPKTGALQVDIPPMTEAPIRSARPPASHTSRQDEVLMPMSHAPQSRAAPAYTFFPDLQKTAATSSATTSTARTQPGAGYSMNDAAYGKRGLFADQIAAARNARLARMPSFNFDDAAKSETVPAPTMKRQPSFDQLRPQGPVTSGAMFRVSRFDVVAGPSRQDSNDGSRPRSGHGSESASHRHADINANAPSFAAASGLHGKSALLAAYKQAFVGDIPAAKASSSSSRDRQHREKSDKPPKSEKRREKTVTVRFEPSPDSKDSDSDRLLANAERGADELRRSRSAPQIAVQADNSHKETDADAHIPAETARSKARNSPEHHADWVDSDDDEDRPNTPPERYLHAQTPRTGVKASRVPAQRVAAVPSAVKASAMRVAAATPSAKIAASRVANVSESVESSPMPKAHAAPRTPQAPSAKVEAEMKAVPESIAVEADQKQLEVQDKIEAETVKPAVVAQVTAMPKDKPAAVKKVASSTVQSNKQPGKAAPVKTAPSASLAAKARLEARAAKTTPTGPAAEGRKVVSKAVSTVAKPVVVKRPIVSSSAAAFKPVAKPAASSAVMAKSSRPAATVKPSTTATSTTVRSKPSVTAKSVITAPATAVAVKKADAPTITRSSTLTALTASTRSKIVPAAAIKKFQPKATSSLRPKSSIAASLTAKSKLVGAKAAASDREVAVKKASVALVKAVEKHRRASAAAAQVASVAPGLPVAAVEPVEQTEPVVADVITQPAVEPIVEEQVVAHHAEVVAEEAADILSDTKTEGKAIEQTTEPVTVDNIADAHEGQSGMDVTASSVQPDESVVEEAAMSLDQFDTCVSQEEVQPEEERETPAVDDLQDLQADHVEAVTLAPSVPATPIKTPATPTAGTPARVRTPLSSKDTNLPRQPTSARVTPSKSFTPNRATPSKSCSPIKAPTTRSTPIHSSPLRRNPLLVPVQFDPDSFESESESEDESEEVVQLHFGRAREEQAENKAKKQLVLGLDSSDDSMMESGEADETVLLEAAA</sequence>
<evidence type="ECO:0000256" key="6">
    <source>
        <dbReference type="SAM" id="MobiDB-lite"/>
    </source>
</evidence>
<reference evidence="9" key="1">
    <citation type="journal article" date="2013" name="Genome Announc.">
        <title>Draft genome sequence of Pseudozyma brasiliensis sp. nov. strain GHG001, a high producer of endo-1,4-xylanase isolated from an insect pest of sugarcane.</title>
        <authorList>
            <person name="Oliveira J.V.D.C."/>
            <person name="dos Santos R.A.C."/>
            <person name="Borges T.A."/>
            <person name="Riano-Pachon D.M."/>
            <person name="Goldman G.H."/>
        </authorList>
    </citation>
    <scope>NUCLEOTIDE SEQUENCE [LARGE SCALE GENOMIC DNA]</scope>
    <source>
        <strain evidence="9">GHG001</strain>
    </source>
</reference>
<evidence type="ECO:0000256" key="2">
    <source>
        <dbReference type="ARBA" id="ARBA00009549"/>
    </source>
</evidence>
<dbReference type="PANTHER" id="PTHR21567">
    <property type="entry name" value="CLASP"/>
    <property type="match status" value="1"/>
</dbReference>
<dbReference type="eggNOG" id="ENOG502S11N">
    <property type="taxonomic scope" value="Eukaryota"/>
</dbReference>
<evidence type="ECO:0000256" key="3">
    <source>
        <dbReference type="ARBA" id="ARBA00022618"/>
    </source>
</evidence>
<feature type="region of interest" description="Disordered" evidence="6">
    <location>
        <begin position="395"/>
        <end position="422"/>
    </location>
</feature>
<dbReference type="GO" id="GO:0051301">
    <property type="term" value="P:cell division"/>
    <property type="evidence" value="ECO:0007669"/>
    <property type="project" value="UniProtKB-KW"/>
</dbReference>
<evidence type="ECO:0000256" key="4">
    <source>
        <dbReference type="ARBA" id="ARBA00022701"/>
    </source>
</evidence>
<feature type="compositionally biased region" description="Basic and acidic residues" evidence="6">
    <location>
        <begin position="534"/>
        <end position="545"/>
    </location>
</feature>
<proteinExistence type="inferred from homology"/>
<evidence type="ECO:0000313" key="8">
    <source>
        <dbReference type="EMBL" id="EST05788.1"/>
    </source>
</evidence>
<dbReference type="STRING" id="1365824.V5ES74"/>
<comment type="similarity">
    <text evidence="2">Belongs to the CLASP family.</text>
</comment>
<name>V5ES74_KALBG</name>
<dbReference type="EMBL" id="KI545884">
    <property type="protein sequence ID" value="EST05788.1"/>
    <property type="molecule type" value="Genomic_DNA"/>
</dbReference>
<dbReference type="OrthoDB" id="46159at2759"/>
<dbReference type="Pfam" id="PF12348">
    <property type="entry name" value="CLASP_N"/>
    <property type="match status" value="1"/>
</dbReference>